<dbReference type="Proteomes" id="UP000316988">
    <property type="component" value="Unassembled WGS sequence"/>
</dbReference>
<evidence type="ECO:0008006" key="3">
    <source>
        <dbReference type="Google" id="ProtNLM"/>
    </source>
</evidence>
<dbReference type="OrthoDB" id="3731972at2"/>
<protein>
    <recommendedName>
        <fullName evidence="3">DUF1877 family protein</fullName>
    </recommendedName>
</protein>
<dbReference type="RefSeq" id="WP_143913773.1">
    <property type="nucleotide sequence ID" value="NZ_VLNT01000009.1"/>
</dbReference>
<evidence type="ECO:0000313" key="2">
    <source>
        <dbReference type="Proteomes" id="UP000316988"/>
    </source>
</evidence>
<name>A0A554S7L5_9ACTN</name>
<dbReference type="AlphaFoldDB" id="A0A554S7L5"/>
<proteinExistence type="predicted"/>
<evidence type="ECO:0000313" key="1">
    <source>
        <dbReference type="EMBL" id="TSD62339.1"/>
    </source>
</evidence>
<reference evidence="1 2" key="1">
    <citation type="submission" date="2019-07" db="EMBL/GenBank/DDBJ databases">
        <authorList>
            <person name="Zhao L.H."/>
        </authorList>
    </citation>
    <scope>NUCLEOTIDE SEQUENCE [LARGE SCALE GENOMIC DNA]</scope>
    <source>
        <strain evidence="1 2">Co35</strain>
    </source>
</reference>
<keyword evidence="2" id="KW-1185">Reference proteome</keyword>
<gene>
    <name evidence="1" type="ORF">FNM00_11940</name>
</gene>
<dbReference type="EMBL" id="VLNT01000009">
    <property type="protein sequence ID" value="TSD62339.1"/>
    <property type="molecule type" value="Genomic_DNA"/>
</dbReference>
<accession>A0A554S7L5</accession>
<organism evidence="1 2">
    <name type="scientific">Aeromicrobium piscarium</name>
    <dbReference type="NCBI Taxonomy" id="2590901"/>
    <lineage>
        <taxon>Bacteria</taxon>
        <taxon>Bacillati</taxon>
        <taxon>Actinomycetota</taxon>
        <taxon>Actinomycetes</taxon>
        <taxon>Propionibacteriales</taxon>
        <taxon>Nocardioidaceae</taxon>
        <taxon>Aeromicrobium</taxon>
    </lineage>
</organism>
<sequence>MGIRYYAYQVEPHFIGLARHDPSLFLSADPSTGGASRSDGSIVGLDQRRRQLYRLTTGGAEPRPSSRLFAGDARHPGDDASWVPCIRVLEPDEVSEIAADLVLVGEKDVCAMFRDEEIAGVMAFLTRVQHFVVDTARAGNGIVYLIG</sequence>
<comment type="caution">
    <text evidence="1">The sequence shown here is derived from an EMBL/GenBank/DDBJ whole genome shotgun (WGS) entry which is preliminary data.</text>
</comment>